<comment type="caution">
    <text evidence="1">The sequence shown here is derived from an EMBL/GenBank/DDBJ whole genome shotgun (WGS) entry which is preliminary data.</text>
</comment>
<reference evidence="2" key="1">
    <citation type="journal article" date="2023" name="G3 (Bethesda)">
        <title>Genome assembly and association tests identify interacting loci associated with vigor, precocity, and sex in interspecific pistachio rootstocks.</title>
        <authorList>
            <person name="Palmer W."/>
            <person name="Jacygrad E."/>
            <person name="Sagayaradj S."/>
            <person name="Cavanaugh K."/>
            <person name="Han R."/>
            <person name="Bertier L."/>
            <person name="Beede B."/>
            <person name="Kafkas S."/>
            <person name="Golino D."/>
            <person name="Preece J."/>
            <person name="Michelmore R."/>
        </authorList>
    </citation>
    <scope>NUCLEOTIDE SEQUENCE [LARGE SCALE GENOMIC DNA]</scope>
</reference>
<protein>
    <submittedName>
        <fullName evidence="1">Uncharacterized protein</fullName>
    </submittedName>
</protein>
<evidence type="ECO:0000313" key="1">
    <source>
        <dbReference type="EMBL" id="KAJ0009859.1"/>
    </source>
</evidence>
<dbReference type="EMBL" id="CM047749">
    <property type="protein sequence ID" value="KAJ0009859.1"/>
    <property type="molecule type" value="Genomic_DNA"/>
</dbReference>
<organism evidence="1 2">
    <name type="scientific">Pistacia integerrima</name>
    <dbReference type="NCBI Taxonomy" id="434235"/>
    <lineage>
        <taxon>Eukaryota</taxon>
        <taxon>Viridiplantae</taxon>
        <taxon>Streptophyta</taxon>
        <taxon>Embryophyta</taxon>
        <taxon>Tracheophyta</taxon>
        <taxon>Spermatophyta</taxon>
        <taxon>Magnoliopsida</taxon>
        <taxon>eudicotyledons</taxon>
        <taxon>Gunneridae</taxon>
        <taxon>Pentapetalae</taxon>
        <taxon>rosids</taxon>
        <taxon>malvids</taxon>
        <taxon>Sapindales</taxon>
        <taxon>Anacardiaceae</taxon>
        <taxon>Pistacia</taxon>
    </lineage>
</organism>
<evidence type="ECO:0000313" key="2">
    <source>
        <dbReference type="Proteomes" id="UP001163603"/>
    </source>
</evidence>
<keyword evidence="2" id="KW-1185">Reference proteome</keyword>
<accession>A0ACC0X4F1</accession>
<dbReference type="Proteomes" id="UP001163603">
    <property type="component" value="Chromosome 14"/>
</dbReference>
<name>A0ACC0X4F1_9ROSI</name>
<proteinExistence type="predicted"/>
<sequence>MFKGCQQQPFECCKRWSSSSSHRVEPRAET</sequence>
<gene>
    <name evidence="1" type="ORF">Pint_34234</name>
</gene>